<dbReference type="InterPro" id="IPR000259">
    <property type="entry name" value="Adhesion_dom_fimbrial"/>
</dbReference>
<proteinExistence type="predicted"/>
<protein>
    <submittedName>
        <fullName evidence="3">Type 1 fimbria pilin</fullName>
    </submittedName>
</protein>
<evidence type="ECO:0000256" key="1">
    <source>
        <dbReference type="SAM" id="SignalP"/>
    </source>
</evidence>
<feature type="domain" description="Fimbrial-type adhesion" evidence="2">
    <location>
        <begin position="32"/>
        <end position="167"/>
    </location>
</feature>
<dbReference type="PANTHER" id="PTHR33420">
    <property type="entry name" value="FIMBRIAL SUBUNIT ELFA-RELATED"/>
    <property type="match status" value="1"/>
</dbReference>
<keyword evidence="4" id="KW-1185">Reference proteome</keyword>
<dbReference type="InterPro" id="IPR008966">
    <property type="entry name" value="Adhesion_dom_sf"/>
</dbReference>
<dbReference type="PRINTS" id="PR01613">
    <property type="entry name" value="FIMBRIALPAPF"/>
</dbReference>
<dbReference type="GO" id="GO:0009289">
    <property type="term" value="C:pilus"/>
    <property type="evidence" value="ECO:0007669"/>
    <property type="project" value="InterPro"/>
</dbReference>
<dbReference type="GO" id="GO:0043709">
    <property type="term" value="P:cell adhesion involved in single-species biofilm formation"/>
    <property type="evidence" value="ECO:0007669"/>
    <property type="project" value="TreeGrafter"/>
</dbReference>
<dbReference type="EMBL" id="QRAP01000005">
    <property type="protein sequence ID" value="RDK90980.1"/>
    <property type="molecule type" value="Genomic_DNA"/>
</dbReference>
<dbReference type="InterPro" id="IPR050263">
    <property type="entry name" value="Bact_Fimbrial_Adh_Pro"/>
</dbReference>
<organism evidence="3 4">
    <name type="scientific">Enterobacillus tribolii</name>
    <dbReference type="NCBI Taxonomy" id="1487935"/>
    <lineage>
        <taxon>Bacteria</taxon>
        <taxon>Pseudomonadati</taxon>
        <taxon>Pseudomonadota</taxon>
        <taxon>Gammaproteobacteria</taxon>
        <taxon>Enterobacterales</taxon>
        <taxon>Hafniaceae</taxon>
        <taxon>Enterobacillus</taxon>
    </lineage>
</organism>
<reference evidence="3 4" key="1">
    <citation type="submission" date="2018-07" db="EMBL/GenBank/DDBJ databases">
        <title>Genomic Encyclopedia of Type Strains, Phase IV (KMG-IV): sequencing the most valuable type-strain genomes for metagenomic binning, comparative biology and taxonomic classification.</title>
        <authorList>
            <person name="Goeker M."/>
        </authorList>
    </citation>
    <scope>NUCLEOTIDE SEQUENCE [LARGE SCALE GENOMIC DNA]</scope>
    <source>
        <strain evidence="3 4">DSM 103736</strain>
    </source>
</reference>
<dbReference type="InterPro" id="IPR005430">
    <property type="entry name" value="P_pili_tip_PapF"/>
</dbReference>
<accession>A0A370QQD9</accession>
<dbReference type="RefSeq" id="WP_115458797.1">
    <property type="nucleotide sequence ID" value="NZ_QRAP01000005.1"/>
</dbReference>
<dbReference type="InterPro" id="IPR036937">
    <property type="entry name" value="Adhesion_dom_fimbrial_sf"/>
</dbReference>
<feature type="chain" id="PRO_5016770379" evidence="1">
    <location>
        <begin position="24"/>
        <end position="167"/>
    </location>
</feature>
<sequence>MNIWKLIPLALFCLAGTSAGSRAADGGTTQLTISGNIVEPDCVINDNQQIVVNFGEVLTTRIDGSNYETPINYTLSCPQLIRNTLKINLKGTAASFNSGLFVTDVSGLGIRVLDASKAVITPNTGAVNFTYAANNPPALYAIPVAQANVTLPNGAFNGSATMVFSYQ</sequence>
<evidence type="ECO:0000259" key="2">
    <source>
        <dbReference type="Pfam" id="PF00419"/>
    </source>
</evidence>
<gene>
    <name evidence="3" type="ORF">C8D90_105266</name>
</gene>
<dbReference type="Gene3D" id="2.60.40.1090">
    <property type="entry name" value="Fimbrial-type adhesion domain"/>
    <property type="match status" value="1"/>
</dbReference>
<dbReference type="Proteomes" id="UP000254848">
    <property type="component" value="Unassembled WGS sequence"/>
</dbReference>
<name>A0A370QQD9_9GAMM</name>
<dbReference type="Pfam" id="PF00419">
    <property type="entry name" value="Fimbrial"/>
    <property type="match status" value="1"/>
</dbReference>
<comment type="caution">
    <text evidence="3">The sequence shown here is derived from an EMBL/GenBank/DDBJ whole genome shotgun (WGS) entry which is preliminary data.</text>
</comment>
<feature type="signal peptide" evidence="1">
    <location>
        <begin position="1"/>
        <end position="23"/>
    </location>
</feature>
<dbReference type="PANTHER" id="PTHR33420:SF34">
    <property type="entry name" value="MINOR FIMBRIAL SUBUNIT"/>
    <property type="match status" value="1"/>
</dbReference>
<evidence type="ECO:0000313" key="4">
    <source>
        <dbReference type="Proteomes" id="UP000254848"/>
    </source>
</evidence>
<dbReference type="OrthoDB" id="6572437at2"/>
<keyword evidence="1" id="KW-0732">Signal</keyword>
<evidence type="ECO:0000313" key="3">
    <source>
        <dbReference type="EMBL" id="RDK90980.1"/>
    </source>
</evidence>
<dbReference type="SUPFAM" id="SSF49401">
    <property type="entry name" value="Bacterial adhesins"/>
    <property type="match status" value="1"/>
</dbReference>
<dbReference type="AlphaFoldDB" id="A0A370QQD9"/>